<sequence length="208" mass="23391">MAFLPLFGKRTYCTGVSLIAGSSLKNIFGNSHGACVLCSQDGCDDASHFVSSCPVTKSLWFSSSWGIRPYSFLFSSGREMVSWLIHHPFQHLFSNLEMASFFLYGAILYHKLWLCRNEIFHRGVPMDMDLVHKRVEEYFLEHNRLLAQEQVVNEGRRGVAEVRWGLPRPGRVRGFVDFAMAVGVGVVALVFFDNSGSVMTCGVKKVEV</sequence>
<evidence type="ECO:0008006" key="3">
    <source>
        <dbReference type="Google" id="ProtNLM"/>
    </source>
</evidence>
<reference evidence="1" key="1">
    <citation type="submission" date="2021-03" db="UniProtKB">
        <authorList>
            <consortium name="EnsemblPlants"/>
        </authorList>
    </citation>
    <scope>IDENTIFICATION</scope>
</reference>
<dbReference type="EMBL" id="UZAU01000821">
    <property type="status" value="NOT_ANNOTATED_CDS"/>
    <property type="molecule type" value="Genomic_DNA"/>
</dbReference>
<dbReference type="Proteomes" id="UP000596661">
    <property type="component" value="Unassembled WGS sequence"/>
</dbReference>
<keyword evidence="2" id="KW-1185">Reference proteome</keyword>
<dbReference type="EnsemblPlants" id="evm.model.10.1596">
    <property type="protein sequence ID" value="cds.evm.model.10.1596"/>
    <property type="gene ID" value="evm.TU.10.1596"/>
</dbReference>
<protein>
    <recommendedName>
        <fullName evidence="3">Reverse transcriptase zinc-binding domain-containing protein</fullName>
    </recommendedName>
</protein>
<proteinExistence type="predicted"/>
<dbReference type="AlphaFoldDB" id="A0A803QK94"/>
<accession>A0A803QK94</accession>
<organism evidence="1 2">
    <name type="scientific">Cannabis sativa</name>
    <name type="common">Hemp</name>
    <name type="synonym">Marijuana</name>
    <dbReference type="NCBI Taxonomy" id="3483"/>
    <lineage>
        <taxon>Eukaryota</taxon>
        <taxon>Viridiplantae</taxon>
        <taxon>Streptophyta</taxon>
        <taxon>Embryophyta</taxon>
        <taxon>Tracheophyta</taxon>
        <taxon>Spermatophyta</taxon>
        <taxon>Magnoliopsida</taxon>
        <taxon>eudicotyledons</taxon>
        <taxon>Gunneridae</taxon>
        <taxon>Pentapetalae</taxon>
        <taxon>rosids</taxon>
        <taxon>fabids</taxon>
        <taxon>Rosales</taxon>
        <taxon>Cannabaceae</taxon>
        <taxon>Cannabis</taxon>
    </lineage>
</organism>
<evidence type="ECO:0000313" key="1">
    <source>
        <dbReference type="EnsemblPlants" id="cds.evm.model.10.1596"/>
    </source>
</evidence>
<evidence type="ECO:0000313" key="2">
    <source>
        <dbReference type="Proteomes" id="UP000596661"/>
    </source>
</evidence>
<name>A0A803QK94_CANSA</name>
<dbReference type="Gramene" id="evm.model.10.1596">
    <property type="protein sequence ID" value="cds.evm.model.10.1596"/>
    <property type="gene ID" value="evm.TU.10.1596"/>
</dbReference>